<dbReference type="SMART" id="SM00062">
    <property type="entry name" value="PBPb"/>
    <property type="match status" value="1"/>
</dbReference>
<dbReference type="HOGENOM" id="CLU_064076_8_0_6"/>
<evidence type="ECO:0000256" key="2">
    <source>
        <dbReference type="ARBA" id="ARBA00022729"/>
    </source>
</evidence>
<feature type="domain" description="Solute-binding protein family 3/N-terminal" evidence="5">
    <location>
        <begin position="24"/>
        <end position="246"/>
    </location>
</feature>
<dbReference type="EMBL" id="CP009533">
    <property type="protein sequence ID" value="AIS18641.1"/>
    <property type="molecule type" value="Genomic_DNA"/>
</dbReference>
<organism evidence="6 7">
    <name type="scientific">Pseudomonas rhizosphaerae</name>
    <dbReference type="NCBI Taxonomy" id="216142"/>
    <lineage>
        <taxon>Bacteria</taxon>
        <taxon>Pseudomonadati</taxon>
        <taxon>Pseudomonadota</taxon>
        <taxon>Gammaproteobacteria</taxon>
        <taxon>Pseudomonadales</taxon>
        <taxon>Pseudomonadaceae</taxon>
        <taxon>Pseudomonas</taxon>
    </lineage>
</organism>
<dbReference type="RefSeq" id="WP_043191612.1">
    <property type="nucleotide sequence ID" value="NZ_CP009533.1"/>
</dbReference>
<dbReference type="PANTHER" id="PTHR35936">
    <property type="entry name" value="MEMBRANE-BOUND LYTIC MUREIN TRANSGLYCOSYLASE F"/>
    <property type="match status" value="1"/>
</dbReference>
<evidence type="ECO:0000256" key="1">
    <source>
        <dbReference type="ARBA" id="ARBA00010333"/>
    </source>
</evidence>
<proteinExistence type="inferred from homology"/>
<keyword evidence="2 4" id="KW-0732">Signal</keyword>
<dbReference type="InterPro" id="IPR001638">
    <property type="entry name" value="Solute-binding_3/MltF_N"/>
</dbReference>
<reference evidence="6 7" key="1">
    <citation type="journal article" date="2015" name="J. Biotechnol.">
        <title>Complete genome sequence of Pseudomonas rhizosphaerae IH5T (=DSM 16299T), a phosphate-solubilizing rhizobacterium for bacterial biofertilizer.</title>
        <authorList>
            <person name="Kwak Y."/>
            <person name="Jung B.K."/>
            <person name="Shin J.H."/>
        </authorList>
    </citation>
    <scope>NUCLEOTIDE SEQUENCE [LARGE SCALE GENOMIC DNA]</scope>
    <source>
        <strain evidence="6">DSM 16299</strain>
    </source>
</reference>
<gene>
    <name evidence="6" type="ORF">LT40_15090</name>
</gene>
<name>A0A089ZR25_9PSED</name>
<evidence type="ECO:0000256" key="4">
    <source>
        <dbReference type="SAM" id="SignalP"/>
    </source>
</evidence>
<dbReference type="Gene3D" id="3.40.190.10">
    <property type="entry name" value="Periplasmic binding protein-like II"/>
    <property type="match status" value="2"/>
</dbReference>
<protein>
    <submittedName>
        <fullName evidence="6">Amino acid ABC transporter substrate-binding protein</fullName>
    </submittedName>
</protein>
<dbReference type="Proteomes" id="UP000029499">
    <property type="component" value="Chromosome"/>
</dbReference>
<dbReference type="KEGG" id="prh:LT40_15090"/>
<dbReference type="PANTHER" id="PTHR35936:SF25">
    <property type="entry name" value="ABC TRANSPORTER SUBSTRATE-BINDING PROTEIN"/>
    <property type="match status" value="1"/>
</dbReference>
<feature type="region of interest" description="Disordered" evidence="3">
    <location>
        <begin position="250"/>
        <end position="276"/>
    </location>
</feature>
<keyword evidence="7" id="KW-1185">Reference proteome</keyword>
<feature type="signal peptide" evidence="4">
    <location>
        <begin position="1"/>
        <end position="22"/>
    </location>
</feature>
<evidence type="ECO:0000256" key="3">
    <source>
        <dbReference type="SAM" id="MobiDB-lite"/>
    </source>
</evidence>
<dbReference type="Pfam" id="PF00497">
    <property type="entry name" value="SBP_bac_3"/>
    <property type="match status" value="1"/>
</dbReference>
<evidence type="ECO:0000313" key="6">
    <source>
        <dbReference type="EMBL" id="AIS18641.1"/>
    </source>
</evidence>
<dbReference type="OrthoDB" id="5457351at2"/>
<dbReference type="STRING" id="216142.LT40_15090"/>
<sequence>MVAILRSLPSALLLCWCLQAHGETLRIVTDSWAPYAYEENGSAQGIDYDITALIFERLGIQVQWQFLPWKRCLAMLDQGQADGILDIFQTNERDASLFYAREPLSQVQWVFYQANSRPHPVHSMADLKGLTVGITAGYDYGDEFDQAQGVTRESGPSQEANFGKLAKARIDLLITDRRVGEYTVKRLGLEQRVSPLPLEIGSNPQFLAVRRGAGMDLLVQRFAAELRRFKQEPAYEQLLARYADAPMSGKTIPSAAPPILQQPPAGTAGQRESSAM</sequence>
<evidence type="ECO:0000313" key="7">
    <source>
        <dbReference type="Proteomes" id="UP000029499"/>
    </source>
</evidence>
<dbReference type="eggNOG" id="COG0834">
    <property type="taxonomic scope" value="Bacteria"/>
</dbReference>
<dbReference type="AlphaFoldDB" id="A0A089ZR25"/>
<comment type="similarity">
    <text evidence="1">Belongs to the bacterial solute-binding protein 3 family.</text>
</comment>
<dbReference type="SUPFAM" id="SSF53850">
    <property type="entry name" value="Periplasmic binding protein-like II"/>
    <property type="match status" value="1"/>
</dbReference>
<feature type="chain" id="PRO_5001852689" evidence="4">
    <location>
        <begin position="23"/>
        <end position="276"/>
    </location>
</feature>
<evidence type="ECO:0000259" key="5">
    <source>
        <dbReference type="SMART" id="SM00062"/>
    </source>
</evidence>
<accession>A0A089ZR25</accession>